<name>A0ABW3DWM7_9ACTN</name>
<accession>A0ABW3DWM7</accession>
<dbReference type="Gene3D" id="1.10.357.10">
    <property type="entry name" value="Tetracycline Repressor, domain 2"/>
    <property type="match status" value="1"/>
</dbReference>
<dbReference type="Proteomes" id="UP001597024">
    <property type="component" value="Unassembled WGS sequence"/>
</dbReference>
<keyword evidence="3" id="KW-1185">Reference proteome</keyword>
<sequence>AYHGLVELVGRAKVAGRLRRDFVPEDVTVLLAASAGVASAPQAWRRLLTYLLQAFAVPGTSPETALPEPPARGALLREMTR</sequence>
<evidence type="ECO:0000313" key="3">
    <source>
        <dbReference type="Proteomes" id="UP001597024"/>
    </source>
</evidence>
<evidence type="ECO:0000313" key="2">
    <source>
        <dbReference type="EMBL" id="MFD0887506.1"/>
    </source>
</evidence>
<reference evidence="3" key="1">
    <citation type="journal article" date="2019" name="Int. J. Syst. Evol. Microbiol.">
        <title>The Global Catalogue of Microorganisms (GCM) 10K type strain sequencing project: providing services to taxonomists for standard genome sequencing and annotation.</title>
        <authorList>
            <consortium name="The Broad Institute Genomics Platform"/>
            <consortium name="The Broad Institute Genome Sequencing Center for Infectious Disease"/>
            <person name="Wu L."/>
            <person name="Ma J."/>
        </authorList>
    </citation>
    <scope>NUCLEOTIDE SEQUENCE [LARGE SCALE GENOMIC DNA]</scope>
    <source>
        <strain evidence="3">CCUG 62974</strain>
    </source>
</reference>
<proteinExistence type="predicted"/>
<evidence type="ECO:0000256" key="1">
    <source>
        <dbReference type="SAM" id="MobiDB-lite"/>
    </source>
</evidence>
<dbReference type="EMBL" id="JBHTHX010000958">
    <property type="protein sequence ID" value="MFD0887506.1"/>
    <property type="molecule type" value="Genomic_DNA"/>
</dbReference>
<protein>
    <submittedName>
        <fullName evidence="2">TetR/AcrR family transcriptional regulator</fullName>
    </submittedName>
</protein>
<feature type="non-terminal residue" evidence="2">
    <location>
        <position position="1"/>
    </location>
</feature>
<feature type="region of interest" description="Disordered" evidence="1">
    <location>
        <begin position="62"/>
        <end position="81"/>
    </location>
</feature>
<comment type="caution">
    <text evidence="2">The sequence shown here is derived from an EMBL/GenBank/DDBJ whole genome shotgun (WGS) entry which is preliminary data.</text>
</comment>
<dbReference type="SUPFAM" id="SSF48498">
    <property type="entry name" value="Tetracyclin repressor-like, C-terminal domain"/>
    <property type="match status" value="1"/>
</dbReference>
<gene>
    <name evidence="2" type="ORF">ACFQ08_23420</name>
</gene>
<dbReference type="InterPro" id="IPR036271">
    <property type="entry name" value="Tet_transcr_reg_TetR-rel_C_sf"/>
</dbReference>
<organism evidence="2 3">
    <name type="scientific">Streptosporangium algeriense</name>
    <dbReference type="NCBI Taxonomy" id="1682748"/>
    <lineage>
        <taxon>Bacteria</taxon>
        <taxon>Bacillati</taxon>
        <taxon>Actinomycetota</taxon>
        <taxon>Actinomycetes</taxon>
        <taxon>Streptosporangiales</taxon>
        <taxon>Streptosporangiaceae</taxon>
        <taxon>Streptosporangium</taxon>
    </lineage>
</organism>